<dbReference type="InterPro" id="IPR001060">
    <property type="entry name" value="FCH_dom"/>
</dbReference>
<accession>A0A183AXU1</accession>
<keyword evidence="7" id="KW-1185">Reference proteome</keyword>
<dbReference type="OrthoDB" id="5593455at2759"/>
<evidence type="ECO:0000313" key="7">
    <source>
        <dbReference type="Proteomes" id="UP000272942"/>
    </source>
</evidence>
<proteinExistence type="predicted"/>
<reference evidence="6 7" key="2">
    <citation type="submission" date="2018-11" db="EMBL/GenBank/DDBJ databases">
        <authorList>
            <consortium name="Pathogen Informatics"/>
        </authorList>
    </citation>
    <scope>NUCLEOTIDE SEQUENCE [LARGE SCALE GENOMIC DNA]</scope>
    <source>
        <strain evidence="6 7">Egypt</strain>
    </source>
</reference>
<dbReference type="InterPro" id="IPR027267">
    <property type="entry name" value="AH/BAR_dom_sf"/>
</dbReference>
<organism evidence="8">
    <name type="scientific">Echinostoma caproni</name>
    <dbReference type="NCBI Taxonomy" id="27848"/>
    <lineage>
        <taxon>Eukaryota</taxon>
        <taxon>Metazoa</taxon>
        <taxon>Spiralia</taxon>
        <taxon>Lophotrochozoa</taxon>
        <taxon>Platyhelminthes</taxon>
        <taxon>Trematoda</taxon>
        <taxon>Digenea</taxon>
        <taxon>Plagiorchiida</taxon>
        <taxon>Echinostomata</taxon>
        <taxon>Echinostomatoidea</taxon>
        <taxon>Echinostomatidae</taxon>
        <taxon>Echinostoma</taxon>
    </lineage>
</organism>
<dbReference type="GO" id="GO:0005905">
    <property type="term" value="C:clathrin-coated pit"/>
    <property type="evidence" value="ECO:0007669"/>
    <property type="project" value="TreeGrafter"/>
</dbReference>
<keyword evidence="1 2" id="KW-0175">Coiled coil</keyword>
<dbReference type="InterPro" id="IPR054713">
    <property type="entry name" value="GMIP/FCHO2-like_FCH"/>
</dbReference>
<dbReference type="WBParaSite" id="ECPE_0001181101-mRNA-1">
    <property type="protein sequence ID" value="ECPE_0001181101-mRNA-1"/>
    <property type="gene ID" value="ECPE_0001181101"/>
</dbReference>
<protein>
    <submittedName>
        <fullName evidence="8">F-BAR domain-containing protein</fullName>
    </submittedName>
</protein>
<dbReference type="PROSITE" id="PS51741">
    <property type="entry name" value="F_BAR"/>
    <property type="match status" value="1"/>
</dbReference>
<gene>
    <name evidence="6" type="ORF">ECPE_LOCUS11776</name>
</gene>
<dbReference type="Pfam" id="PF22699">
    <property type="entry name" value="GMIP-like_FCH"/>
    <property type="match status" value="1"/>
</dbReference>
<evidence type="ECO:0000256" key="3">
    <source>
        <dbReference type="SAM" id="Coils"/>
    </source>
</evidence>
<dbReference type="Gene3D" id="1.20.1270.60">
    <property type="entry name" value="Arfaptin homology (AH) domain/BAR domain"/>
    <property type="match status" value="1"/>
</dbReference>
<dbReference type="AlphaFoldDB" id="A0A183AXU1"/>
<dbReference type="GO" id="GO:0072583">
    <property type="term" value="P:clathrin-dependent endocytosis"/>
    <property type="evidence" value="ECO:0007669"/>
    <property type="project" value="TreeGrafter"/>
</dbReference>
<dbReference type="InterPro" id="IPR031160">
    <property type="entry name" value="F_BAR_dom"/>
</dbReference>
<evidence type="ECO:0000256" key="2">
    <source>
        <dbReference type="PROSITE-ProRule" id="PRU01077"/>
    </source>
</evidence>
<dbReference type="Proteomes" id="UP000272942">
    <property type="component" value="Unassembled WGS sequence"/>
</dbReference>
<evidence type="ECO:0000256" key="1">
    <source>
        <dbReference type="ARBA" id="ARBA00023054"/>
    </source>
</evidence>
<dbReference type="SMART" id="SM00055">
    <property type="entry name" value="FCH"/>
    <property type="match status" value="1"/>
</dbReference>
<dbReference type="PANTHER" id="PTHR23065:SF15">
    <property type="entry name" value="AT02057P"/>
    <property type="match status" value="1"/>
</dbReference>
<evidence type="ECO:0000313" key="6">
    <source>
        <dbReference type="EMBL" id="VDP88942.1"/>
    </source>
</evidence>
<dbReference type="EMBL" id="UZAN01051494">
    <property type="protein sequence ID" value="VDP88942.1"/>
    <property type="molecule type" value="Genomic_DNA"/>
</dbReference>
<sequence length="530" mass="59289">MEPCLFARNFWGEKNTGFDVLYQNLKLSYRSTSEFAEFVRDSSSIEDAYYKSLLKLAKQTGSYSNNSVSSFKPCWSILRQLVEQLGQLHLVFAQSRQSLSKDVQKYLEEQQKRHKSIRDAEASTQEVVHAFQVTAVQLHRAKEVYHSRYAEYERTMRSESSSTREQEKMEAKLKKAQDEYKYSVEKYNNLRNQFVSKMAASCAQFQEVEVAHLEQMREFMQRYSSVWSAARDTMDKLCAQFNQDLTQMTTARLLDMFVAERGTGTTEPRIVPFEDAEVAAVFSANADNAPVAVRAVDMFNNEQRASSALAGKYPSTYVPYQSTAVGSASKENGNASQNSLTDLSADAVSVASGSLATVPASTSAGGPTTTTTAATATTTTKRREGFFRRRRNSLTQEPGLSTSDSTTVAESMRMGALHPIGGSLSAFNVVAKRGIRRLGTPLSNGKEKLTNKQDSKSVVYAFRSAANSVIFEIQFLYQWLTKETAQGHERCPSARLFWPTYLAASQFDIYNLIGVPMSYVLSRKKIPPCH</sequence>
<dbReference type="GO" id="GO:0048268">
    <property type="term" value="P:clathrin coat assembly"/>
    <property type="evidence" value="ECO:0007669"/>
    <property type="project" value="TreeGrafter"/>
</dbReference>
<feature type="compositionally biased region" description="Low complexity" evidence="4">
    <location>
        <begin position="359"/>
        <end position="379"/>
    </location>
</feature>
<feature type="coiled-coil region" evidence="3">
    <location>
        <begin position="159"/>
        <end position="193"/>
    </location>
</feature>
<dbReference type="SUPFAM" id="SSF103657">
    <property type="entry name" value="BAR/IMD domain-like"/>
    <property type="match status" value="1"/>
</dbReference>
<feature type="compositionally biased region" description="Polar residues" evidence="4">
    <location>
        <begin position="393"/>
        <end position="407"/>
    </location>
</feature>
<evidence type="ECO:0000259" key="5">
    <source>
        <dbReference type="PROSITE" id="PS51741"/>
    </source>
</evidence>
<feature type="domain" description="F-BAR" evidence="5">
    <location>
        <begin position="1"/>
        <end position="253"/>
    </location>
</feature>
<name>A0A183AXU1_9TREM</name>
<dbReference type="GO" id="GO:0030136">
    <property type="term" value="C:clathrin-coated vesicle"/>
    <property type="evidence" value="ECO:0007669"/>
    <property type="project" value="TreeGrafter"/>
</dbReference>
<dbReference type="GO" id="GO:0005886">
    <property type="term" value="C:plasma membrane"/>
    <property type="evidence" value="ECO:0007669"/>
    <property type="project" value="TreeGrafter"/>
</dbReference>
<evidence type="ECO:0000256" key="4">
    <source>
        <dbReference type="SAM" id="MobiDB-lite"/>
    </source>
</evidence>
<dbReference type="PANTHER" id="PTHR23065">
    <property type="entry name" value="PROLINE-SERINE-THREONINE PHOSPHATASE INTERACTING PROTEIN 1"/>
    <property type="match status" value="1"/>
</dbReference>
<evidence type="ECO:0000313" key="8">
    <source>
        <dbReference type="WBParaSite" id="ECPE_0001181101-mRNA-1"/>
    </source>
</evidence>
<feature type="region of interest" description="Disordered" evidence="4">
    <location>
        <begin position="358"/>
        <end position="407"/>
    </location>
</feature>
<reference evidence="8" key="1">
    <citation type="submission" date="2016-06" db="UniProtKB">
        <authorList>
            <consortium name="WormBaseParasite"/>
        </authorList>
    </citation>
    <scope>IDENTIFICATION</scope>
</reference>